<dbReference type="EMBL" id="CASHTH010002196">
    <property type="protein sequence ID" value="CAI8026027.1"/>
    <property type="molecule type" value="Genomic_DNA"/>
</dbReference>
<keyword evidence="2" id="KW-1185">Reference proteome</keyword>
<proteinExistence type="predicted"/>
<protein>
    <submittedName>
        <fullName evidence="1">Uncharacterized protein</fullName>
    </submittedName>
</protein>
<evidence type="ECO:0000313" key="1">
    <source>
        <dbReference type="EMBL" id="CAI8026027.1"/>
    </source>
</evidence>
<evidence type="ECO:0000313" key="2">
    <source>
        <dbReference type="Proteomes" id="UP001174909"/>
    </source>
</evidence>
<dbReference type="AlphaFoldDB" id="A0AA35SBY3"/>
<sequence length="129" mass="14516">MSKPLAYDSYVDFSLIGITEIESVQCHTDLRTCCSNEQGIHRGDWYFPNGNRLPFDGGANDIHQHRDYRRVDLRRRNATSPSGMYHCDIATVDVHDNTTTQLTRSRVYVGLYANGGDMSISGGIMLNVD</sequence>
<organism evidence="1 2">
    <name type="scientific">Geodia barretti</name>
    <name type="common">Barrett's horny sponge</name>
    <dbReference type="NCBI Taxonomy" id="519541"/>
    <lineage>
        <taxon>Eukaryota</taxon>
        <taxon>Metazoa</taxon>
        <taxon>Porifera</taxon>
        <taxon>Demospongiae</taxon>
        <taxon>Heteroscleromorpha</taxon>
        <taxon>Tetractinellida</taxon>
        <taxon>Astrophorina</taxon>
        <taxon>Geodiidae</taxon>
        <taxon>Geodia</taxon>
    </lineage>
</organism>
<name>A0AA35SBY3_GEOBA</name>
<accession>A0AA35SBY3</accession>
<gene>
    <name evidence="1" type="ORF">GBAR_LOCUS15002</name>
</gene>
<reference evidence="1" key="1">
    <citation type="submission" date="2023-03" db="EMBL/GenBank/DDBJ databases">
        <authorList>
            <person name="Steffen K."/>
            <person name="Cardenas P."/>
        </authorList>
    </citation>
    <scope>NUCLEOTIDE SEQUENCE</scope>
</reference>
<comment type="caution">
    <text evidence="1">The sequence shown here is derived from an EMBL/GenBank/DDBJ whole genome shotgun (WGS) entry which is preliminary data.</text>
</comment>
<feature type="non-terminal residue" evidence="1">
    <location>
        <position position="1"/>
    </location>
</feature>
<dbReference type="Proteomes" id="UP001174909">
    <property type="component" value="Unassembled WGS sequence"/>
</dbReference>